<protein>
    <recommendedName>
        <fullName evidence="3">SAP domain-containing protein</fullName>
    </recommendedName>
</protein>
<evidence type="ECO:0000313" key="1">
    <source>
        <dbReference type="EMBL" id="TDG72335.1"/>
    </source>
</evidence>
<proteinExistence type="predicted"/>
<dbReference type="RefSeq" id="WP_010019832.1">
    <property type="nucleotide sequence ID" value="NZ_PUFN01000017.1"/>
</dbReference>
<dbReference type="AlphaFoldDB" id="A0A4R5NF64"/>
<dbReference type="Proteomes" id="UP000295257">
    <property type="component" value="Unassembled WGS sequence"/>
</dbReference>
<organism evidence="1 2">
    <name type="scientific">Companilactobacillus farciminis</name>
    <dbReference type="NCBI Taxonomy" id="1612"/>
    <lineage>
        <taxon>Bacteria</taxon>
        <taxon>Bacillati</taxon>
        <taxon>Bacillota</taxon>
        <taxon>Bacilli</taxon>
        <taxon>Lactobacillales</taxon>
        <taxon>Lactobacillaceae</taxon>
        <taxon>Companilactobacillus</taxon>
    </lineage>
</organism>
<keyword evidence="2" id="KW-1185">Reference proteome</keyword>
<dbReference type="EMBL" id="PUFN01000017">
    <property type="protein sequence ID" value="TDG72335.1"/>
    <property type="molecule type" value="Genomic_DNA"/>
</dbReference>
<gene>
    <name evidence="1" type="ORF">C5L30_001146</name>
</gene>
<comment type="caution">
    <text evidence="1">The sequence shown here is derived from an EMBL/GenBank/DDBJ whole genome shotgun (WGS) entry which is preliminary data.</text>
</comment>
<dbReference type="Pfam" id="PF18953">
    <property type="entry name" value="SAP_new25"/>
    <property type="match status" value="1"/>
</dbReference>
<sequence length="213" mass="25273">MSNRPQFDVKMTSEVFISFYWYKTELEQICREYKLPSYGTKAELTNYIVKFLDGVPSSNIKSVRKIRRDTSKKLQSKDIRLDTKLLNSGFSLNKEARKFFEEYYNVQKFSFCKSMGIKMREVEKSGDTKATVADLIHVIENTEKDATPNKEEQTYQWNNFVRDFMNDELSKKYKSPMKVAAILWKLVRNSNQEKKYSHELMVKNNKLIETYLK</sequence>
<reference evidence="1 2" key="1">
    <citation type="journal article" date="2019" name="Appl. Microbiol. Biotechnol.">
        <title>Uncovering carbohydrate metabolism through a genotype-phenotype association study of 56 lactic acid bacteria genomes.</title>
        <authorList>
            <person name="Buron-Moles G."/>
            <person name="Chailyan A."/>
            <person name="Dolejs I."/>
            <person name="Forster J."/>
            <person name="Miks M.H."/>
        </authorList>
    </citation>
    <scope>NUCLEOTIDE SEQUENCE [LARGE SCALE GENOMIC DNA]</scope>
    <source>
        <strain evidence="1 2">ATCC 29644</strain>
    </source>
</reference>
<name>A0A4R5NF64_9LACO</name>
<accession>A0A4R5NF64</accession>
<evidence type="ECO:0008006" key="3">
    <source>
        <dbReference type="Google" id="ProtNLM"/>
    </source>
</evidence>
<dbReference type="OrthoDB" id="9778090at2"/>
<evidence type="ECO:0000313" key="2">
    <source>
        <dbReference type="Proteomes" id="UP000295257"/>
    </source>
</evidence>